<proteinExistence type="predicted"/>
<dbReference type="GO" id="GO:0016747">
    <property type="term" value="F:acyltransferase activity, transferring groups other than amino-acyl groups"/>
    <property type="evidence" value="ECO:0007669"/>
    <property type="project" value="InterPro"/>
</dbReference>
<sequence length="139" mass="15744">MSLRIESITDADFSEVADLWFQSWLSTGAAHSEGVTAAILEDRLANEPWDMWLARIGRDIAAFLAIDRSDACLSQLFVAPEFQGRGIGLELFNLAKLELPEGFWLRTDEGNSGARRFYDRHGLIVDRIEDGRAYYTWCP</sequence>
<dbReference type="EMBL" id="WTYE01000001">
    <property type="protein sequence ID" value="MXP31701.1"/>
    <property type="molecule type" value="Genomic_DNA"/>
</dbReference>
<dbReference type="InterPro" id="IPR016181">
    <property type="entry name" value="Acyl_CoA_acyltransferase"/>
</dbReference>
<gene>
    <name evidence="2" type="ORF">GRI94_07685</name>
</gene>
<dbReference type="AlphaFoldDB" id="A0A845AS83"/>
<evidence type="ECO:0000313" key="3">
    <source>
        <dbReference type="Proteomes" id="UP000446786"/>
    </source>
</evidence>
<dbReference type="CDD" id="cd04301">
    <property type="entry name" value="NAT_SF"/>
    <property type="match status" value="1"/>
</dbReference>
<evidence type="ECO:0000313" key="2">
    <source>
        <dbReference type="EMBL" id="MXP31701.1"/>
    </source>
</evidence>
<organism evidence="2 3">
    <name type="scientific">Parerythrobacter jejuensis</name>
    <dbReference type="NCBI Taxonomy" id="795812"/>
    <lineage>
        <taxon>Bacteria</taxon>
        <taxon>Pseudomonadati</taxon>
        <taxon>Pseudomonadota</taxon>
        <taxon>Alphaproteobacteria</taxon>
        <taxon>Sphingomonadales</taxon>
        <taxon>Erythrobacteraceae</taxon>
        <taxon>Parerythrobacter</taxon>
    </lineage>
</organism>
<name>A0A845AS83_9SPHN</name>
<protein>
    <submittedName>
        <fullName evidence="2">GNAT family N-acetyltransferase</fullName>
    </submittedName>
</protein>
<dbReference type="SUPFAM" id="SSF55729">
    <property type="entry name" value="Acyl-CoA N-acyltransferases (Nat)"/>
    <property type="match status" value="1"/>
</dbReference>
<keyword evidence="3" id="KW-1185">Reference proteome</keyword>
<comment type="caution">
    <text evidence="2">The sequence shown here is derived from an EMBL/GenBank/DDBJ whole genome shotgun (WGS) entry which is preliminary data.</text>
</comment>
<feature type="domain" description="N-acetyltransferase" evidence="1">
    <location>
        <begin position="3"/>
        <end position="139"/>
    </location>
</feature>
<dbReference type="RefSeq" id="WP_160779118.1">
    <property type="nucleotide sequence ID" value="NZ_BAAAZF010000001.1"/>
</dbReference>
<dbReference type="PROSITE" id="PS51186">
    <property type="entry name" value="GNAT"/>
    <property type="match status" value="1"/>
</dbReference>
<reference evidence="2 3" key="1">
    <citation type="submission" date="2019-12" db="EMBL/GenBank/DDBJ databases">
        <title>Genomic-based taxomic classification of the family Erythrobacteraceae.</title>
        <authorList>
            <person name="Xu L."/>
        </authorList>
    </citation>
    <scope>NUCLEOTIDE SEQUENCE [LARGE SCALE GENOMIC DNA]</scope>
    <source>
        <strain evidence="2 3">JCM 16677</strain>
    </source>
</reference>
<accession>A0A845AS83</accession>
<dbReference type="Pfam" id="PF00583">
    <property type="entry name" value="Acetyltransf_1"/>
    <property type="match status" value="1"/>
</dbReference>
<dbReference type="InterPro" id="IPR000182">
    <property type="entry name" value="GNAT_dom"/>
</dbReference>
<evidence type="ECO:0000259" key="1">
    <source>
        <dbReference type="PROSITE" id="PS51186"/>
    </source>
</evidence>
<keyword evidence="2" id="KW-0808">Transferase</keyword>
<dbReference type="Proteomes" id="UP000446786">
    <property type="component" value="Unassembled WGS sequence"/>
</dbReference>
<dbReference type="Gene3D" id="3.40.630.30">
    <property type="match status" value="1"/>
</dbReference>
<dbReference type="OrthoDB" id="9797417at2"/>